<evidence type="ECO:0000313" key="2">
    <source>
        <dbReference type="EMBL" id="GAA4434874.1"/>
    </source>
</evidence>
<sequence length="91" mass="9626">MATDDKKGWKKLKISAHAADAETDAHSEEEKAADSHEGNKPAKYHSSQGHATEGEGTGTSTHEPTLRGATTDSSRVPKNSNDENPTGGNVR</sequence>
<dbReference type="RefSeq" id="WP_345159685.1">
    <property type="nucleotide sequence ID" value="NZ_BAABHC010000014.1"/>
</dbReference>
<organism evidence="2 3">
    <name type="scientific">Pontibacter saemangeumensis</name>
    <dbReference type="NCBI Taxonomy" id="1084525"/>
    <lineage>
        <taxon>Bacteria</taxon>
        <taxon>Pseudomonadati</taxon>
        <taxon>Bacteroidota</taxon>
        <taxon>Cytophagia</taxon>
        <taxon>Cytophagales</taxon>
        <taxon>Hymenobacteraceae</taxon>
        <taxon>Pontibacter</taxon>
    </lineage>
</organism>
<accession>A0ABP8LRG5</accession>
<protein>
    <submittedName>
        <fullName evidence="2">Uncharacterized protein</fullName>
    </submittedName>
</protein>
<keyword evidence="3" id="KW-1185">Reference proteome</keyword>
<evidence type="ECO:0000256" key="1">
    <source>
        <dbReference type="SAM" id="MobiDB-lite"/>
    </source>
</evidence>
<feature type="compositionally biased region" description="Polar residues" evidence="1">
    <location>
        <begin position="68"/>
        <end position="91"/>
    </location>
</feature>
<evidence type="ECO:0000313" key="3">
    <source>
        <dbReference type="Proteomes" id="UP001500552"/>
    </source>
</evidence>
<reference evidence="3" key="1">
    <citation type="journal article" date="2019" name="Int. J. Syst. Evol. Microbiol.">
        <title>The Global Catalogue of Microorganisms (GCM) 10K type strain sequencing project: providing services to taxonomists for standard genome sequencing and annotation.</title>
        <authorList>
            <consortium name="The Broad Institute Genomics Platform"/>
            <consortium name="The Broad Institute Genome Sequencing Center for Infectious Disease"/>
            <person name="Wu L."/>
            <person name="Ma J."/>
        </authorList>
    </citation>
    <scope>NUCLEOTIDE SEQUENCE [LARGE SCALE GENOMIC DNA]</scope>
    <source>
        <strain evidence="3">JCM 17926</strain>
    </source>
</reference>
<proteinExistence type="predicted"/>
<feature type="compositionally biased region" description="Basic and acidic residues" evidence="1">
    <location>
        <begin position="19"/>
        <end position="40"/>
    </location>
</feature>
<gene>
    <name evidence="2" type="ORF">GCM10023188_26340</name>
</gene>
<feature type="region of interest" description="Disordered" evidence="1">
    <location>
        <begin position="1"/>
        <end position="91"/>
    </location>
</feature>
<name>A0ABP8LRG5_9BACT</name>
<comment type="caution">
    <text evidence="2">The sequence shown here is derived from an EMBL/GenBank/DDBJ whole genome shotgun (WGS) entry which is preliminary data.</text>
</comment>
<dbReference type="Proteomes" id="UP001500552">
    <property type="component" value="Unassembled WGS sequence"/>
</dbReference>
<dbReference type="EMBL" id="BAABHC010000014">
    <property type="protein sequence ID" value="GAA4434874.1"/>
    <property type="molecule type" value="Genomic_DNA"/>
</dbReference>